<organism evidence="4 5">
    <name type="scientific">Butyribacter intestini</name>
    <dbReference type="NCBI Taxonomy" id="1703332"/>
    <lineage>
        <taxon>Bacteria</taxon>
        <taxon>Bacillati</taxon>
        <taxon>Bacillota</taxon>
        <taxon>Clostridia</taxon>
        <taxon>Lachnospirales</taxon>
        <taxon>Lachnospiraceae</taxon>
        <taxon>Butyribacter</taxon>
    </lineage>
</organism>
<accession>A0AAW3JSD4</accession>
<dbReference type="SMART" id="SM00382">
    <property type="entry name" value="AAA"/>
    <property type="match status" value="1"/>
</dbReference>
<sequence>MKIEIKNLTKKIKGNTVLENVNHTFESGRVYGLHGRNGSGKTMLLRSICGLILPTEGSVVIDGKVVGKDIEFPESVGIIIEHMSMVDDMTGFDNLKALAKINNSVSDDDIRMCLADVGLDPEDKRKVKKYSLGMKQKLNIAQAVMEKPKLLLLDEPTNGLDKESIAKFYDILKRLKADGTLIIIASHITEDLDALCDEIIEVEEGKLV</sequence>
<proteinExistence type="predicted"/>
<dbReference type="Proteomes" id="UP000050833">
    <property type="component" value="Unassembled WGS sequence"/>
</dbReference>
<gene>
    <name evidence="4" type="ORF">APZ18_10400</name>
</gene>
<dbReference type="GO" id="GO:0005524">
    <property type="term" value="F:ATP binding"/>
    <property type="evidence" value="ECO:0007669"/>
    <property type="project" value="UniProtKB-KW"/>
</dbReference>
<keyword evidence="5" id="KW-1185">Reference proteome</keyword>
<dbReference type="EMBL" id="LLKB01000005">
    <property type="protein sequence ID" value="KQC85104.1"/>
    <property type="molecule type" value="Genomic_DNA"/>
</dbReference>
<dbReference type="PROSITE" id="PS00211">
    <property type="entry name" value="ABC_TRANSPORTER_1"/>
    <property type="match status" value="1"/>
</dbReference>
<evidence type="ECO:0000256" key="1">
    <source>
        <dbReference type="ARBA" id="ARBA00022741"/>
    </source>
</evidence>
<reference evidence="4 5" key="1">
    <citation type="submission" date="2015-10" db="EMBL/GenBank/DDBJ databases">
        <title>Butyribacter intestini gen. nov., sp. nov., a butyric acid-producing bacterium of the family Lachnospiraceae isolated from the human faeces.</title>
        <authorList>
            <person name="Zou Y."/>
            <person name="Xue W."/>
            <person name="Luo G."/>
            <person name="Lv M."/>
        </authorList>
    </citation>
    <scope>NUCLEOTIDE SEQUENCE [LARGE SCALE GENOMIC DNA]</scope>
    <source>
        <strain evidence="4 5">TF01-11</strain>
    </source>
</reference>
<evidence type="ECO:0000259" key="3">
    <source>
        <dbReference type="PROSITE" id="PS50893"/>
    </source>
</evidence>
<name>A0AAW3JSD4_9FIRM</name>
<dbReference type="PANTHER" id="PTHR43158">
    <property type="entry name" value="SKFA PEPTIDE EXPORT ATP-BINDING PROTEIN SKFE"/>
    <property type="match status" value="1"/>
</dbReference>
<dbReference type="InterPro" id="IPR003593">
    <property type="entry name" value="AAA+_ATPase"/>
</dbReference>
<evidence type="ECO:0000313" key="4">
    <source>
        <dbReference type="EMBL" id="KQC85104.1"/>
    </source>
</evidence>
<dbReference type="PROSITE" id="PS50893">
    <property type="entry name" value="ABC_TRANSPORTER_2"/>
    <property type="match status" value="1"/>
</dbReference>
<feature type="domain" description="ABC transporter" evidence="3">
    <location>
        <begin position="3"/>
        <end position="208"/>
    </location>
</feature>
<dbReference type="RefSeq" id="WP_055944639.1">
    <property type="nucleotide sequence ID" value="NZ_JAQDCV010000005.1"/>
</dbReference>
<dbReference type="InterPro" id="IPR017871">
    <property type="entry name" value="ABC_transporter-like_CS"/>
</dbReference>
<dbReference type="GO" id="GO:0016887">
    <property type="term" value="F:ATP hydrolysis activity"/>
    <property type="evidence" value="ECO:0007669"/>
    <property type="project" value="InterPro"/>
</dbReference>
<dbReference type="InterPro" id="IPR003439">
    <property type="entry name" value="ABC_transporter-like_ATP-bd"/>
</dbReference>
<dbReference type="PANTHER" id="PTHR43158:SF7">
    <property type="entry name" value="ABC TRANSPORTER, ATP-BINDING PROTEIN"/>
    <property type="match status" value="1"/>
</dbReference>
<dbReference type="SUPFAM" id="SSF52540">
    <property type="entry name" value="P-loop containing nucleoside triphosphate hydrolases"/>
    <property type="match status" value="1"/>
</dbReference>
<dbReference type="InterPro" id="IPR027417">
    <property type="entry name" value="P-loop_NTPase"/>
</dbReference>
<protein>
    <submittedName>
        <fullName evidence="4">Multidrug ABC transporter ATP-binding protein</fullName>
    </submittedName>
</protein>
<dbReference type="CDD" id="cd03230">
    <property type="entry name" value="ABC_DR_subfamily_A"/>
    <property type="match status" value="1"/>
</dbReference>
<keyword evidence="1" id="KW-0547">Nucleotide-binding</keyword>
<dbReference type="Gene3D" id="3.40.50.300">
    <property type="entry name" value="P-loop containing nucleotide triphosphate hydrolases"/>
    <property type="match status" value="1"/>
</dbReference>
<keyword evidence="2 4" id="KW-0067">ATP-binding</keyword>
<dbReference type="AlphaFoldDB" id="A0AAW3JSD4"/>
<dbReference type="Pfam" id="PF00005">
    <property type="entry name" value="ABC_tran"/>
    <property type="match status" value="1"/>
</dbReference>
<evidence type="ECO:0000256" key="2">
    <source>
        <dbReference type="ARBA" id="ARBA00022840"/>
    </source>
</evidence>
<evidence type="ECO:0000313" key="5">
    <source>
        <dbReference type="Proteomes" id="UP000050833"/>
    </source>
</evidence>
<comment type="caution">
    <text evidence="4">The sequence shown here is derived from an EMBL/GenBank/DDBJ whole genome shotgun (WGS) entry which is preliminary data.</text>
</comment>